<keyword evidence="2" id="KW-1185">Reference proteome</keyword>
<proteinExistence type="predicted"/>
<dbReference type="Proteomes" id="UP001055811">
    <property type="component" value="Linkage Group LG04"/>
</dbReference>
<gene>
    <name evidence="1" type="ORF">L2E82_20952</name>
</gene>
<reference evidence="2" key="1">
    <citation type="journal article" date="2022" name="Mol. Ecol. Resour.">
        <title>The genomes of chicory, endive, great burdock and yacon provide insights into Asteraceae palaeo-polyploidization history and plant inulin production.</title>
        <authorList>
            <person name="Fan W."/>
            <person name="Wang S."/>
            <person name="Wang H."/>
            <person name="Wang A."/>
            <person name="Jiang F."/>
            <person name="Liu H."/>
            <person name="Zhao H."/>
            <person name="Xu D."/>
            <person name="Zhang Y."/>
        </authorList>
    </citation>
    <scope>NUCLEOTIDE SEQUENCE [LARGE SCALE GENOMIC DNA]</scope>
    <source>
        <strain evidence="2">cv. Punajuju</strain>
    </source>
</reference>
<comment type="caution">
    <text evidence="1">The sequence shown here is derived from an EMBL/GenBank/DDBJ whole genome shotgun (WGS) entry which is preliminary data.</text>
</comment>
<evidence type="ECO:0000313" key="2">
    <source>
        <dbReference type="Proteomes" id="UP001055811"/>
    </source>
</evidence>
<accession>A0ACB9DVI0</accession>
<dbReference type="EMBL" id="CM042012">
    <property type="protein sequence ID" value="KAI3750318.1"/>
    <property type="molecule type" value="Genomic_DNA"/>
</dbReference>
<organism evidence="1 2">
    <name type="scientific">Cichorium intybus</name>
    <name type="common">Chicory</name>
    <dbReference type="NCBI Taxonomy" id="13427"/>
    <lineage>
        <taxon>Eukaryota</taxon>
        <taxon>Viridiplantae</taxon>
        <taxon>Streptophyta</taxon>
        <taxon>Embryophyta</taxon>
        <taxon>Tracheophyta</taxon>
        <taxon>Spermatophyta</taxon>
        <taxon>Magnoliopsida</taxon>
        <taxon>eudicotyledons</taxon>
        <taxon>Gunneridae</taxon>
        <taxon>Pentapetalae</taxon>
        <taxon>asterids</taxon>
        <taxon>campanulids</taxon>
        <taxon>Asterales</taxon>
        <taxon>Asteraceae</taxon>
        <taxon>Cichorioideae</taxon>
        <taxon>Cichorieae</taxon>
        <taxon>Cichoriinae</taxon>
        <taxon>Cichorium</taxon>
    </lineage>
</organism>
<sequence>MKTQSRKHKTPQAVKEKAPSLQENRIKASTECSKMGNRLHVSKHHDRKTTTLAYKNQRSESTVYKDNHPVKHSSNLPGYLQCGDKNENIQEKTFDYGVLDWNLLENYKSNTNPITKPSISNLSKESGSPNVQALLHLTMKNDIPFFKLMVDNTNNILTANVKKLPSGKDDTSLTYTFYSNSIHESKNKIVGEMKICSSYRAEFSGLERDLFVVRESVLYFGQTELAAIIVKNTSKENYGGLGKSKSTVVVLPGDIHSLPKSGQPSSLINRWKSGGACDCGGWDIGCELQVLTNQSESIEIPNASTSDCLHLCYQGSRKNKHGFSLGVLEDGVYSLEYNASMSLLQAFSICVAVVSSQNVTHIFQVNHFQDVSDFSKPIITRHRKVKSQTTVNNKIPPISPMGRV</sequence>
<reference evidence="1 2" key="2">
    <citation type="journal article" date="2022" name="Mol. Ecol. Resour.">
        <title>The genomes of chicory, endive, great burdock and yacon provide insights into Asteraceae paleo-polyploidization history and plant inulin production.</title>
        <authorList>
            <person name="Fan W."/>
            <person name="Wang S."/>
            <person name="Wang H."/>
            <person name="Wang A."/>
            <person name="Jiang F."/>
            <person name="Liu H."/>
            <person name="Zhao H."/>
            <person name="Xu D."/>
            <person name="Zhang Y."/>
        </authorList>
    </citation>
    <scope>NUCLEOTIDE SEQUENCE [LARGE SCALE GENOMIC DNA]</scope>
    <source>
        <strain evidence="2">cv. Punajuju</strain>
        <tissue evidence="1">Leaves</tissue>
    </source>
</reference>
<name>A0ACB9DVI0_CICIN</name>
<protein>
    <submittedName>
        <fullName evidence="1">Uncharacterized protein</fullName>
    </submittedName>
</protein>
<evidence type="ECO:0000313" key="1">
    <source>
        <dbReference type="EMBL" id="KAI3750318.1"/>
    </source>
</evidence>